<gene>
    <name evidence="1" type="ORF">AVEN_20368_1</name>
</gene>
<accession>A0A4Y2FVD4</accession>
<dbReference type="Proteomes" id="UP000499080">
    <property type="component" value="Unassembled WGS sequence"/>
</dbReference>
<sequence>MKENGTSMDPRLGNIKYWHDLKRDRSYFIEQNGGGLCDGGSEAFRFQWSTVSFTTSARQICRDKDNVVQLWKVASPQQYQSLMVWEEGLQGGIVE</sequence>
<comment type="caution">
    <text evidence="1">The sequence shown here is derived from an EMBL/GenBank/DDBJ whole genome shotgun (WGS) entry which is preliminary data.</text>
</comment>
<dbReference type="EMBL" id="BGPR01001061">
    <property type="protein sequence ID" value="GBM44329.1"/>
    <property type="molecule type" value="Genomic_DNA"/>
</dbReference>
<proteinExistence type="predicted"/>
<evidence type="ECO:0000313" key="1">
    <source>
        <dbReference type="EMBL" id="GBM44329.1"/>
    </source>
</evidence>
<keyword evidence="2" id="KW-1185">Reference proteome</keyword>
<organism evidence="1 2">
    <name type="scientific">Araneus ventricosus</name>
    <name type="common">Orbweaver spider</name>
    <name type="synonym">Epeira ventricosa</name>
    <dbReference type="NCBI Taxonomy" id="182803"/>
    <lineage>
        <taxon>Eukaryota</taxon>
        <taxon>Metazoa</taxon>
        <taxon>Ecdysozoa</taxon>
        <taxon>Arthropoda</taxon>
        <taxon>Chelicerata</taxon>
        <taxon>Arachnida</taxon>
        <taxon>Araneae</taxon>
        <taxon>Araneomorphae</taxon>
        <taxon>Entelegynae</taxon>
        <taxon>Araneoidea</taxon>
        <taxon>Araneidae</taxon>
        <taxon>Araneus</taxon>
    </lineage>
</organism>
<reference evidence="1 2" key="1">
    <citation type="journal article" date="2019" name="Sci. Rep.">
        <title>Orb-weaving spider Araneus ventricosus genome elucidates the spidroin gene catalogue.</title>
        <authorList>
            <person name="Kono N."/>
            <person name="Nakamura H."/>
            <person name="Ohtoshi R."/>
            <person name="Moran D.A.P."/>
            <person name="Shinohara A."/>
            <person name="Yoshida Y."/>
            <person name="Fujiwara M."/>
            <person name="Mori M."/>
            <person name="Tomita M."/>
            <person name="Arakawa K."/>
        </authorList>
    </citation>
    <scope>NUCLEOTIDE SEQUENCE [LARGE SCALE GENOMIC DNA]</scope>
</reference>
<dbReference type="AlphaFoldDB" id="A0A4Y2FVD4"/>
<protein>
    <submittedName>
        <fullName evidence="1">Uncharacterized protein</fullName>
    </submittedName>
</protein>
<dbReference type="OrthoDB" id="8060176at2759"/>
<name>A0A4Y2FVD4_ARAVE</name>
<evidence type="ECO:0000313" key="2">
    <source>
        <dbReference type="Proteomes" id="UP000499080"/>
    </source>
</evidence>